<evidence type="ECO:0000313" key="9">
    <source>
        <dbReference type="Proteomes" id="UP001597040"/>
    </source>
</evidence>
<gene>
    <name evidence="8" type="ORF">ACFQ3N_18595</name>
</gene>
<dbReference type="Gene3D" id="3.40.50.200">
    <property type="entry name" value="Peptidase S8/S53 domain"/>
    <property type="match status" value="1"/>
</dbReference>
<protein>
    <submittedName>
        <fullName evidence="8">S8 family peptidase</fullName>
        <ecNumber evidence="8">3.4.-.-</ecNumber>
    </submittedName>
</protein>
<reference evidence="9" key="1">
    <citation type="journal article" date="2019" name="Int. J. Syst. Evol. Microbiol.">
        <title>The Global Catalogue of Microorganisms (GCM) 10K type strain sequencing project: providing services to taxonomists for standard genome sequencing and annotation.</title>
        <authorList>
            <consortium name="The Broad Institute Genomics Platform"/>
            <consortium name="The Broad Institute Genome Sequencing Center for Infectious Disease"/>
            <person name="Wu L."/>
            <person name="Ma J."/>
        </authorList>
    </citation>
    <scope>NUCLEOTIDE SEQUENCE [LARGE SCALE GENOMIC DNA]</scope>
    <source>
        <strain evidence="9">CCUG 56754</strain>
    </source>
</reference>
<keyword evidence="4 5" id="KW-0720">Serine protease</keyword>
<organism evidence="8 9">
    <name type="scientific">Virgibacillus byunsanensis</name>
    <dbReference type="NCBI Taxonomy" id="570945"/>
    <lineage>
        <taxon>Bacteria</taxon>
        <taxon>Bacillati</taxon>
        <taxon>Bacillota</taxon>
        <taxon>Bacilli</taxon>
        <taxon>Bacillales</taxon>
        <taxon>Bacillaceae</taxon>
        <taxon>Virgibacillus</taxon>
    </lineage>
</organism>
<dbReference type="CDD" id="cd07487">
    <property type="entry name" value="Peptidases_S8_1"/>
    <property type="match status" value="1"/>
</dbReference>
<evidence type="ECO:0000256" key="1">
    <source>
        <dbReference type="ARBA" id="ARBA00011073"/>
    </source>
</evidence>
<dbReference type="EMBL" id="JBHTKJ010000072">
    <property type="protein sequence ID" value="MFD1040389.1"/>
    <property type="molecule type" value="Genomic_DNA"/>
</dbReference>
<keyword evidence="3 5" id="KW-0378">Hydrolase</keyword>
<dbReference type="Pfam" id="PF00082">
    <property type="entry name" value="Peptidase_S8"/>
    <property type="match status" value="1"/>
</dbReference>
<dbReference type="PANTHER" id="PTHR43806">
    <property type="entry name" value="PEPTIDASE S8"/>
    <property type="match status" value="1"/>
</dbReference>
<dbReference type="PROSITE" id="PS00137">
    <property type="entry name" value="SUBTILASE_HIS"/>
    <property type="match status" value="1"/>
</dbReference>
<dbReference type="EC" id="3.4.-.-" evidence="8"/>
<dbReference type="InterPro" id="IPR015500">
    <property type="entry name" value="Peptidase_S8_subtilisin-rel"/>
</dbReference>
<dbReference type="PROSITE" id="PS00138">
    <property type="entry name" value="SUBTILASE_SER"/>
    <property type="match status" value="1"/>
</dbReference>
<dbReference type="InterPro" id="IPR036852">
    <property type="entry name" value="Peptidase_S8/S53_dom_sf"/>
</dbReference>
<dbReference type="SUPFAM" id="SSF52743">
    <property type="entry name" value="Subtilisin-like"/>
    <property type="match status" value="1"/>
</dbReference>
<dbReference type="PROSITE" id="PS00136">
    <property type="entry name" value="SUBTILASE_ASP"/>
    <property type="match status" value="1"/>
</dbReference>
<dbReference type="InterPro" id="IPR023828">
    <property type="entry name" value="Peptidase_S8_Ser-AS"/>
</dbReference>
<dbReference type="RefSeq" id="WP_390364428.1">
    <property type="nucleotide sequence ID" value="NZ_JBHTKJ010000072.1"/>
</dbReference>
<evidence type="ECO:0000256" key="3">
    <source>
        <dbReference type="ARBA" id="ARBA00022801"/>
    </source>
</evidence>
<dbReference type="PROSITE" id="PS51892">
    <property type="entry name" value="SUBTILASE"/>
    <property type="match status" value="1"/>
</dbReference>
<dbReference type="InterPro" id="IPR023827">
    <property type="entry name" value="Peptidase_S8_Asp-AS"/>
</dbReference>
<feature type="active site" description="Charge relay system" evidence="5">
    <location>
        <position position="148"/>
    </location>
</feature>
<keyword evidence="9" id="KW-1185">Reference proteome</keyword>
<evidence type="ECO:0000313" key="8">
    <source>
        <dbReference type="EMBL" id="MFD1040389.1"/>
    </source>
</evidence>
<sequence length="430" mass="46958">MLGFSTIQLVRRMGNKLDKNIRHELVQFYRPFRSVPCFLHRPLELLKKRTKKLPIVIEFEQENFELGLNEVRNIKCRSLLQFPSISSCSTKVSVQKMEKLLVNCHHIKRVYYDREVTTLLDIATPSVRSDQLKHSGLMGDDVTIAVIDTGIYPHKDLEGRIIAFQDFINNRSEPYDDNGHGTHCAGDAAGNGSLSRGKYKGPASMANLVGVKVLNKMGSGSLSTVIAGIDWCIQNQSKHNINVLSLSLGSSTQQSAEDDPVVKAVEKAWDNGMVVCVAAGNAGPSGQSIASPGISSKVITVGAVDDQNTVNRSDDQIAEFSSRGPTIDGLMKPDLVTPGVNIVSLRSPRSFLDKTNSEARVESDYFSLSGTSMATPICAGVVAQLLQKEPQLSPDQVKQQLIRACENMGQSHYAQGNGYLNAVNLLKKNS</sequence>
<feature type="active site" description="Charge relay system" evidence="5">
    <location>
        <position position="372"/>
    </location>
</feature>
<dbReference type="PRINTS" id="PR00723">
    <property type="entry name" value="SUBTILISIN"/>
</dbReference>
<evidence type="ECO:0000256" key="4">
    <source>
        <dbReference type="ARBA" id="ARBA00022825"/>
    </source>
</evidence>
<dbReference type="GO" id="GO:0016787">
    <property type="term" value="F:hydrolase activity"/>
    <property type="evidence" value="ECO:0007669"/>
    <property type="project" value="UniProtKB-KW"/>
</dbReference>
<feature type="domain" description="Peptidase S8/S53" evidence="7">
    <location>
        <begin position="139"/>
        <end position="418"/>
    </location>
</feature>
<dbReference type="InterPro" id="IPR050131">
    <property type="entry name" value="Peptidase_S8_subtilisin-like"/>
</dbReference>
<accession>A0ABW3LTK9</accession>
<evidence type="ECO:0000256" key="2">
    <source>
        <dbReference type="ARBA" id="ARBA00022670"/>
    </source>
</evidence>
<comment type="caution">
    <text evidence="8">The sequence shown here is derived from an EMBL/GenBank/DDBJ whole genome shotgun (WGS) entry which is preliminary data.</text>
</comment>
<dbReference type="PANTHER" id="PTHR43806:SF65">
    <property type="entry name" value="SERINE PROTEASE APRX"/>
    <property type="match status" value="1"/>
</dbReference>
<dbReference type="Proteomes" id="UP001597040">
    <property type="component" value="Unassembled WGS sequence"/>
</dbReference>
<evidence type="ECO:0000259" key="7">
    <source>
        <dbReference type="Pfam" id="PF00082"/>
    </source>
</evidence>
<evidence type="ECO:0000256" key="6">
    <source>
        <dbReference type="RuleBase" id="RU003355"/>
    </source>
</evidence>
<feature type="active site" description="Charge relay system" evidence="5">
    <location>
        <position position="180"/>
    </location>
</feature>
<keyword evidence="2 5" id="KW-0645">Protease</keyword>
<proteinExistence type="inferred from homology"/>
<evidence type="ECO:0000256" key="5">
    <source>
        <dbReference type="PROSITE-ProRule" id="PRU01240"/>
    </source>
</evidence>
<comment type="similarity">
    <text evidence="1 5 6">Belongs to the peptidase S8 family.</text>
</comment>
<dbReference type="InterPro" id="IPR000209">
    <property type="entry name" value="Peptidase_S8/S53_dom"/>
</dbReference>
<name>A0ABW3LTK9_9BACI</name>
<dbReference type="InterPro" id="IPR022398">
    <property type="entry name" value="Peptidase_S8_His-AS"/>
</dbReference>